<dbReference type="RefSeq" id="WP_269331521.1">
    <property type="nucleotide sequence ID" value="NZ_JAMZFT010000001.1"/>
</dbReference>
<dbReference type="PROSITE" id="PS51257">
    <property type="entry name" value="PROKAR_LIPOPROTEIN"/>
    <property type="match status" value="1"/>
</dbReference>
<accession>A0A9J6P9M6</accession>
<keyword evidence="2" id="KW-1185">Reference proteome</keyword>
<proteinExistence type="predicted"/>
<evidence type="ECO:0000313" key="1">
    <source>
        <dbReference type="EMBL" id="MCP1335581.1"/>
    </source>
</evidence>
<protein>
    <recommendedName>
        <fullName evidence="3">Lipoprotein</fullName>
    </recommendedName>
</protein>
<reference evidence="1" key="1">
    <citation type="submission" date="2022-06" db="EMBL/GenBank/DDBJ databases">
        <title>Isolation and Genomics of Futiania mangrovii gen. nov., sp. nov., a Rare and Metabolically-versatile member in the Class Alphaproteobacteria.</title>
        <authorList>
            <person name="Liu L."/>
            <person name="Huang W.-C."/>
            <person name="Pan J."/>
            <person name="Li J."/>
            <person name="Huang Y."/>
            <person name="Du H."/>
            <person name="Liu Y."/>
            <person name="Li M."/>
        </authorList>
    </citation>
    <scope>NUCLEOTIDE SEQUENCE</scope>
    <source>
        <strain evidence="1">FT118</strain>
    </source>
</reference>
<gene>
    <name evidence="1" type="ORF">NJQ99_04080</name>
</gene>
<comment type="caution">
    <text evidence="1">The sequence shown here is derived from an EMBL/GenBank/DDBJ whole genome shotgun (WGS) entry which is preliminary data.</text>
</comment>
<sequence length="152" mass="15920">MRIVGALAAAAAAIVLSGCESTAQKETLAAQSLLVGMPKTTLLECAGAPTATAAADGLEYYTYELSGYETWGSPSVGVGVGSVFGDRRSFGAFGLGFPLYGYDRVDSAVCRTTFVLERDRVKAVRYSGAGPTYERTRLCHAIVAPCLPRPAN</sequence>
<dbReference type="AlphaFoldDB" id="A0A9J6P9M6"/>
<organism evidence="1 2">
    <name type="scientific">Futiania mangrovi</name>
    <dbReference type="NCBI Taxonomy" id="2959716"/>
    <lineage>
        <taxon>Bacteria</taxon>
        <taxon>Pseudomonadati</taxon>
        <taxon>Pseudomonadota</taxon>
        <taxon>Alphaproteobacteria</taxon>
        <taxon>Futianiales</taxon>
        <taxon>Futianiaceae</taxon>
        <taxon>Futiania</taxon>
    </lineage>
</organism>
<dbReference type="EMBL" id="JAMZFT010000001">
    <property type="protein sequence ID" value="MCP1335581.1"/>
    <property type="molecule type" value="Genomic_DNA"/>
</dbReference>
<dbReference type="Proteomes" id="UP001055804">
    <property type="component" value="Unassembled WGS sequence"/>
</dbReference>
<name>A0A9J6P9M6_9PROT</name>
<evidence type="ECO:0000313" key="2">
    <source>
        <dbReference type="Proteomes" id="UP001055804"/>
    </source>
</evidence>
<evidence type="ECO:0008006" key="3">
    <source>
        <dbReference type="Google" id="ProtNLM"/>
    </source>
</evidence>